<dbReference type="EMBL" id="MPTW01000026">
    <property type="protein sequence ID" value="OME64606.1"/>
    <property type="molecule type" value="Genomic_DNA"/>
</dbReference>
<gene>
    <name evidence="1" type="ORF">BSK65_27475</name>
</gene>
<dbReference type="AlphaFoldDB" id="A0A1R0Z8Z1"/>
<sequence>MDKYNIHSDFEPYAKTTLPLNPLLLPILNKLIARSMNKFNSPEGMNVTTEVIPGYKDGTVELTIIEPGLRLKCIIPRGPFMGMI</sequence>
<proteinExistence type="predicted"/>
<organism evidence="1 2">
    <name type="scientific">Paenibacillus odorifer</name>
    <dbReference type="NCBI Taxonomy" id="189426"/>
    <lineage>
        <taxon>Bacteria</taxon>
        <taxon>Bacillati</taxon>
        <taxon>Bacillota</taxon>
        <taxon>Bacilli</taxon>
        <taxon>Bacillales</taxon>
        <taxon>Paenibacillaceae</taxon>
        <taxon>Paenibacillus</taxon>
    </lineage>
</organism>
<comment type="caution">
    <text evidence="1">The sequence shown here is derived from an EMBL/GenBank/DDBJ whole genome shotgun (WGS) entry which is preliminary data.</text>
</comment>
<dbReference type="RefSeq" id="WP_076286811.1">
    <property type="nucleotide sequence ID" value="NZ_MPTW01000026.1"/>
</dbReference>
<accession>A0A1R0Z8Z1</accession>
<evidence type="ECO:0000313" key="1">
    <source>
        <dbReference type="EMBL" id="OME64606.1"/>
    </source>
</evidence>
<dbReference type="Proteomes" id="UP000187425">
    <property type="component" value="Unassembled WGS sequence"/>
</dbReference>
<reference evidence="1 2" key="1">
    <citation type="submission" date="2016-11" db="EMBL/GenBank/DDBJ databases">
        <title>Paenibacillus species isolates.</title>
        <authorList>
            <person name="Beno S.M."/>
        </authorList>
    </citation>
    <scope>NUCLEOTIDE SEQUENCE [LARGE SCALE GENOMIC DNA]</scope>
    <source>
        <strain evidence="1 2">FSL H7-0443</strain>
    </source>
</reference>
<evidence type="ECO:0000313" key="2">
    <source>
        <dbReference type="Proteomes" id="UP000187425"/>
    </source>
</evidence>
<name>A0A1R0Z8Z1_9BACL</name>
<protein>
    <submittedName>
        <fullName evidence="1">Uncharacterized protein</fullName>
    </submittedName>
</protein>